<dbReference type="Pfam" id="PF20150">
    <property type="entry name" value="2EXR"/>
    <property type="match status" value="1"/>
</dbReference>
<dbReference type="PANTHER" id="PTHR33048">
    <property type="entry name" value="PTH11-LIKE INTEGRAL MEMBRANE PROTEIN (AFU_ORTHOLOGUE AFUA_5G11245)"/>
    <property type="match status" value="1"/>
</dbReference>
<feature type="transmembrane region" description="Helical" evidence="6">
    <location>
        <begin position="179"/>
        <end position="204"/>
    </location>
</feature>
<evidence type="ECO:0000313" key="9">
    <source>
        <dbReference type="EMBL" id="CAI4213562.1"/>
    </source>
</evidence>
<dbReference type="EMBL" id="CALLCH030000008">
    <property type="protein sequence ID" value="CAI4213562.1"/>
    <property type="molecule type" value="Genomic_DNA"/>
</dbReference>
<keyword evidence="10" id="KW-1185">Reference proteome</keyword>
<evidence type="ECO:0000259" key="8">
    <source>
        <dbReference type="Pfam" id="PF20684"/>
    </source>
</evidence>
<feature type="transmembrane region" description="Helical" evidence="6">
    <location>
        <begin position="56"/>
        <end position="77"/>
    </location>
</feature>
<evidence type="ECO:0000256" key="1">
    <source>
        <dbReference type="ARBA" id="ARBA00004141"/>
    </source>
</evidence>
<comment type="similarity">
    <text evidence="5">Belongs to the SAT4 family.</text>
</comment>
<feature type="domain" description="Rhodopsin" evidence="8">
    <location>
        <begin position="40"/>
        <end position="279"/>
    </location>
</feature>
<name>A0A9P1H075_9PEZI</name>
<keyword evidence="2 6" id="KW-0812">Transmembrane</keyword>
<organism evidence="9 10">
    <name type="scientific">Parascedosporium putredinis</name>
    <dbReference type="NCBI Taxonomy" id="1442378"/>
    <lineage>
        <taxon>Eukaryota</taxon>
        <taxon>Fungi</taxon>
        <taxon>Dikarya</taxon>
        <taxon>Ascomycota</taxon>
        <taxon>Pezizomycotina</taxon>
        <taxon>Sordariomycetes</taxon>
        <taxon>Hypocreomycetidae</taxon>
        <taxon>Microascales</taxon>
        <taxon>Microascaceae</taxon>
        <taxon>Parascedosporium</taxon>
    </lineage>
</organism>
<gene>
    <name evidence="9" type="ORF">PPNO1_LOCUS3307</name>
</gene>
<keyword evidence="3 6" id="KW-1133">Transmembrane helix</keyword>
<evidence type="ECO:0000259" key="7">
    <source>
        <dbReference type="Pfam" id="PF20150"/>
    </source>
</evidence>
<dbReference type="Proteomes" id="UP000838763">
    <property type="component" value="Unassembled WGS sequence"/>
</dbReference>
<protein>
    <recommendedName>
        <fullName evidence="11">Integral membrane protein</fullName>
    </recommendedName>
</protein>
<dbReference type="InterPro" id="IPR049326">
    <property type="entry name" value="Rhodopsin_dom_fungi"/>
</dbReference>
<sequence>MSEVPPPPALSPEVAAQDKGPAIIAIIVLVTVLETLFTMARLYVRGRLQRRLQLDDYLIVLAVICGWCAVIFGVMAVNSGNGKHFAILDLDQKAAVILWTIVGFCPGVMSFGLPKLAVVYLLTRLLNPGRAHRIFLWFLSIWTVISLIGCVVVLFAQCSPARSQWDFSVKGTCWDKMVLVYYAIYAGSLSAATDLYLAVYPAIVLFNLRLPIKKKIALTAALGIGSVATVVAIYKTTRLVNLASDDFSYDTSDLVIWTCIEGSTIIIASCIPILQPLVDKIYGGRLFSSASRRNYKNYGSERTGAMPAQSDIELSYHARKRPVKDPNGLTFLDQTKGGSEESILGLNEAVGHKGASTLSPGVNVPGRIMRTDVIEVSHHSASQQTLEAATLYQLREIYHTTNLLLAGQMSKSLQAPVSGFSLLPFELRHQIWLEFLADQPGRIYQFSLAPPLVPGGDIVPDSREHWHRRGRFYAHPVSSLAQASKPGRTLDQVCRESRAVARKVLPDSLEFFLSEYANALLDDGESSLQEAPALRRRRFLSGVLRYDASKDMISILSNVAKRQYFLDARLRSDAPPFPGRGIKRLGVPASSFNEYRDVMRPTARCPARCEGPSCASGCELDNFPAWVRLFPDLTQLYIIDDTSPGYSISMEGCKCLQAVDSYKHAWPRIKGVEWNPKSRHPFQWAWYVVRDETPDCPFLLPIQVECLRVK</sequence>
<feature type="transmembrane region" description="Helical" evidence="6">
    <location>
        <begin position="20"/>
        <end position="44"/>
    </location>
</feature>
<dbReference type="InterPro" id="IPR045518">
    <property type="entry name" value="2EXR"/>
</dbReference>
<feature type="domain" description="2EXR" evidence="7">
    <location>
        <begin position="420"/>
        <end position="507"/>
    </location>
</feature>
<feature type="transmembrane region" description="Helical" evidence="6">
    <location>
        <begin position="216"/>
        <end position="234"/>
    </location>
</feature>
<evidence type="ECO:0000256" key="4">
    <source>
        <dbReference type="ARBA" id="ARBA00023136"/>
    </source>
</evidence>
<accession>A0A9P1H075</accession>
<comment type="subcellular location">
    <subcellularLocation>
        <location evidence="1">Membrane</location>
        <topology evidence="1">Multi-pass membrane protein</topology>
    </subcellularLocation>
</comment>
<feature type="transmembrane region" description="Helical" evidence="6">
    <location>
        <begin position="97"/>
        <end position="122"/>
    </location>
</feature>
<dbReference type="AlphaFoldDB" id="A0A9P1H075"/>
<dbReference type="PANTHER" id="PTHR33048:SF155">
    <property type="entry name" value="INTEGRAL MEMBRANE PROTEIN"/>
    <property type="match status" value="1"/>
</dbReference>
<feature type="transmembrane region" description="Helical" evidence="6">
    <location>
        <begin position="134"/>
        <end position="156"/>
    </location>
</feature>
<proteinExistence type="inferred from homology"/>
<evidence type="ECO:0000313" key="10">
    <source>
        <dbReference type="Proteomes" id="UP000838763"/>
    </source>
</evidence>
<reference evidence="9" key="1">
    <citation type="submission" date="2022-11" db="EMBL/GenBank/DDBJ databases">
        <authorList>
            <person name="Scott C."/>
            <person name="Bruce N."/>
        </authorList>
    </citation>
    <scope>NUCLEOTIDE SEQUENCE</scope>
</reference>
<evidence type="ECO:0000256" key="6">
    <source>
        <dbReference type="SAM" id="Phobius"/>
    </source>
</evidence>
<dbReference type="InterPro" id="IPR052337">
    <property type="entry name" value="SAT4-like"/>
</dbReference>
<evidence type="ECO:0000256" key="3">
    <source>
        <dbReference type="ARBA" id="ARBA00022989"/>
    </source>
</evidence>
<evidence type="ECO:0000256" key="2">
    <source>
        <dbReference type="ARBA" id="ARBA00022692"/>
    </source>
</evidence>
<comment type="caution">
    <text evidence="9">The sequence shown here is derived from an EMBL/GenBank/DDBJ whole genome shotgun (WGS) entry which is preliminary data.</text>
</comment>
<dbReference type="GO" id="GO:0016020">
    <property type="term" value="C:membrane"/>
    <property type="evidence" value="ECO:0007669"/>
    <property type="project" value="UniProtKB-SubCell"/>
</dbReference>
<dbReference type="Pfam" id="PF20684">
    <property type="entry name" value="Fung_rhodopsin"/>
    <property type="match status" value="1"/>
</dbReference>
<keyword evidence="4 6" id="KW-0472">Membrane</keyword>
<dbReference type="OrthoDB" id="3923077at2759"/>
<evidence type="ECO:0000256" key="5">
    <source>
        <dbReference type="ARBA" id="ARBA00038359"/>
    </source>
</evidence>
<evidence type="ECO:0008006" key="11">
    <source>
        <dbReference type="Google" id="ProtNLM"/>
    </source>
</evidence>